<sequence>MSVRTLIAGGAPVYCSATRCSMGEKPTLTQIPGVPRRGQLPTPAPPRPAPAPPRVKLANGHTHMLEVIDALPASWVGIRYLMNGVMERRLIYSHSLDEKQQRKLVFHVCVLAYSNKTLSISLLSDNKSRSRHKSRYDLVTARVSSLAAPGPARSIMLIAPLYGRIKE</sequence>
<dbReference type="EMBL" id="BGZK01001010">
    <property type="protein sequence ID" value="GBP68397.1"/>
    <property type="molecule type" value="Genomic_DNA"/>
</dbReference>
<feature type="compositionally biased region" description="Pro residues" evidence="1">
    <location>
        <begin position="42"/>
        <end position="51"/>
    </location>
</feature>
<accession>A0A4C1Y1H1</accession>
<proteinExistence type="predicted"/>
<dbReference type="Proteomes" id="UP000299102">
    <property type="component" value="Unassembled WGS sequence"/>
</dbReference>
<protein>
    <submittedName>
        <fullName evidence="2">Uncharacterized protein</fullName>
    </submittedName>
</protein>
<feature type="region of interest" description="Disordered" evidence="1">
    <location>
        <begin position="31"/>
        <end position="51"/>
    </location>
</feature>
<comment type="caution">
    <text evidence="2">The sequence shown here is derived from an EMBL/GenBank/DDBJ whole genome shotgun (WGS) entry which is preliminary data.</text>
</comment>
<evidence type="ECO:0000313" key="3">
    <source>
        <dbReference type="Proteomes" id="UP000299102"/>
    </source>
</evidence>
<organism evidence="2 3">
    <name type="scientific">Eumeta variegata</name>
    <name type="common">Bagworm moth</name>
    <name type="synonym">Eumeta japonica</name>
    <dbReference type="NCBI Taxonomy" id="151549"/>
    <lineage>
        <taxon>Eukaryota</taxon>
        <taxon>Metazoa</taxon>
        <taxon>Ecdysozoa</taxon>
        <taxon>Arthropoda</taxon>
        <taxon>Hexapoda</taxon>
        <taxon>Insecta</taxon>
        <taxon>Pterygota</taxon>
        <taxon>Neoptera</taxon>
        <taxon>Endopterygota</taxon>
        <taxon>Lepidoptera</taxon>
        <taxon>Glossata</taxon>
        <taxon>Ditrysia</taxon>
        <taxon>Tineoidea</taxon>
        <taxon>Psychidae</taxon>
        <taxon>Oiketicinae</taxon>
        <taxon>Eumeta</taxon>
    </lineage>
</organism>
<gene>
    <name evidence="2" type="ORF">EVAR_38633_1</name>
</gene>
<evidence type="ECO:0000256" key="1">
    <source>
        <dbReference type="SAM" id="MobiDB-lite"/>
    </source>
</evidence>
<reference evidence="2 3" key="1">
    <citation type="journal article" date="2019" name="Commun. Biol.">
        <title>The bagworm genome reveals a unique fibroin gene that provides high tensile strength.</title>
        <authorList>
            <person name="Kono N."/>
            <person name="Nakamura H."/>
            <person name="Ohtoshi R."/>
            <person name="Tomita M."/>
            <person name="Numata K."/>
            <person name="Arakawa K."/>
        </authorList>
    </citation>
    <scope>NUCLEOTIDE SEQUENCE [LARGE SCALE GENOMIC DNA]</scope>
</reference>
<evidence type="ECO:0000313" key="2">
    <source>
        <dbReference type="EMBL" id="GBP68397.1"/>
    </source>
</evidence>
<dbReference type="AlphaFoldDB" id="A0A4C1Y1H1"/>
<name>A0A4C1Y1H1_EUMVA</name>
<keyword evidence="3" id="KW-1185">Reference proteome</keyword>